<keyword evidence="8 10" id="KW-0131">Cell cycle</keyword>
<dbReference type="InterPro" id="IPR013221">
    <property type="entry name" value="Mur_ligase_cen"/>
</dbReference>
<gene>
    <name evidence="10" type="primary">murF</name>
    <name evidence="15" type="ORF">IAB03_09855</name>
</gene>
<keyword evidence="5 10" id="KW-0067">ATP-binding</keyword>
<keyword evidence="3 10" id="KW-0132">Cell division</keyword>
<dbReference type="InterPro" id="IPR036565">
    <property type="entry name" value="Mur-like_cat_sf"/>
</dbReference>
<evidence type="ECO:0000313" key="15">
    <source>
        <dbReference type="EMBL" id="HIU56093.1"/>
    </source>
</evidence>
<comment type="caution">
    <text evidence="15">The sequence shown here is derived from an EMBL/GenBank/DDBJ whole genome shotgun (WGS) entry which is preliminary data.</text>
</comment>
<evidence type="ECO:0000256" key="2">
    <source>
        <dbReference type="ARBA" id="ARBA00022598"/>
    </source>
</evidence>
<dbReference type="PANTHER" id="PTHR43024">
    <property type="entry name" value="UDP-N-ACETYLMURAMOYL-TRIPEPTIDE--D-ALANYL-D-ALANINE LIGASE"/>
    <property type="match status" value="1"/>
</dbReference>
<dbReference type="HAMAP" id="MF_02019">
    <property type="entry name" value="MurF"/>
    <property type="match status" value="1"/>
</dbReference>
<comment type="catalytic activity">
    <reaction evidence="10 11">
        <text>D-alanyl-D-alanine + UDP-N-acetyl-alpha-D-muramoyl-L-alanyl-gamma-D-glutamyl-meso-2,6-diaminopimelate + ATP = UDP-N-acetyl-alpha-D-muramoyl-L-alanyl-gamma-D-glutamyl-meso-2,6-diaminopimeloyl-D-alanyl-D-alanine + ADP + phosphate + H(+)</text>
        <dbReference type="Rhea" id="RHEA:28374"/>
        <dbReference type="ChEBI" id="CHEBI:15378"/>
        <dbReference type="ChEBI" id="CHEBI:30616"/>
        <dbReference type="ChEBI" id="CHEBI:43474"/>
        <dbReference type="ChEBI" id="CHEBI:57822"/>
        <dbReference type="ChEBI" id="CHEBI:61386"/>
        <dbReference type="ChEBI" id="CHEBI:83905"/>
        <dbReference type="ChEBI" id="CHEBI:456216"/>
        <dbReference type="EC" id="6.3.2.10"/>
    </reaction>
</comment>
<dbReference type="EC" id="6.3.2.10" evidence="10 11"/>
<evidence type="ECO:0000256" key="1">
    <source>
        <dbReference type="ARBA" id="ARBA00022490"/>
    </source>
</evidence>
<accession>A0A9D1SDY9</accession>
<evidence type="ECO:0000256" key="7">
    <source>
        <dbReference type="ARBA" id="ARBA00022984"/>
    </source>
</evidence>
<keyword evidence="4 10" id="KW-0547">Nucleotide-binding</keyword>
<dbReference type="GO" id="GO:0008360">
    <property type="term" value="P:regulation of cell shape"/>
    <property type="evidence" value="ECO:0007669"/>
    <property type="project" value="UniProtKB-KW"/>
</dbReference>
<dbReference type="GO" id="GO:0005737">
    <property type="term" value="C:cytoplasm"/>
    <property type="evidence" value="ECO:0007669"/>
    <property type="project" value="UniProtKB-SubCell"/>
</dbReference>
<dbReference type="Pfam" id="PF01225">
    <property type="entry name" value="Mur_ligase"/>
    <property type="match status" value="1"/>
</dbReference>
<keyword evidence="6 10" id="KW-0133">Cell shape</keyword>
<evidence type="ECO:0000256" key="8">
    <source>
        <dbReference type="ARBA" id="ARBA00023306"/>
    </source>
</evidence>
<dbReference type="GO" id="GO:0051301">
    <property type="term" value="P:cell division"/>
    <property type="evidence" value="ECO:0007669"/>
    <property type="project" value="UniProtKB-KW"/>
</dbReference>
<dbReference type="InterPro" id="IPR000713">
    <property type="entry name" value="Mur_ligase_N"/>
</dbReference>
<dbReference type="Gene3D" id="3.90.190.20">
    <property type="entry name" value="Mur ligase, C-terminal domain"/>
    <property type="match status" value="1"/>
</dbReference>
<dbReference type="GO" id="GO:0005524">
    <property type="term" value="F:ATP binding"/>
    <property type="evidence" value="ECO:0007669"/>
    <property type="project" value="UniProtKB-UniRule"/>
</dbReference>
<evidence type="ECO:0000259" key="13">
    <source>
        <dbReference type="Pfam" id="PF02875"/>
    </source>
</evidence>
<evidence type="ECO:0000256" key="10">
    <source>
        <dbReference type="HAMAP-Rule" id="MF_02019"/>
    </source>
</evidence>
<comment type="subcellular location">
    <subcellularLocation>
        <location evidence="10 11">Cytoplasm</location>
    </subcellularLocation>
</comment>
<dbReference type="SUPFAM" id="SSF63418">
    <property type="entry name" value="MurE/MurF N-terminal domain"/>
    <property type="match status" value="1"/>
</dbReference>
<dbReference type="GO" id="GO:0071555">
    <property type="term" value="P:cell wall organization"/>
    <property type="evidence" value="ECO:0007669"/>
    <property type="project" value="UniProtKB-KW"/>
</dbReference>
<keyword evidence="2 10" id="KW-0436">Ligase</keyword>
<evidence type="ECO:0000256" key="6">
    <source>
        <dbReference type="ARBA" id="ARBA00022960"/>
    </source>
</evidence>
<dbReference type="InterPro" id="IPR035911">
    <property type="entry name" value="MurE/MurF_N"/>
</dbReference>
<dbReference type="Pfam" id="PF02875">
    <property type="entry name" value="Mur_ligase_C"/>
    <property type="match status" value="1"/>
</dbReference>
<evidence type="ECO:0000256" key="3">
    <source>
        <dbReference type="ARBA" id="ARBA00022618"/>
    </source>
</evidence>
<dbReference type="GO" id="GO:0047480">
    <property type="term" value="F:UDP-N-acetylmuramoyl-tripeptide-D-alanyl-D-alanine ligase activity"/>
    <property type="evidence" value="ECO:0007669"/>
    <property type="project" value="UniProtKB-UniRule"/>
</dbReference>
<dbReference type="Proteomes" id="UP000824112">
    <property type="component" value="Unassembled WGS sequence"/>
</dbReference>
<dbReference type="SUPFAM" id="SSF53244">
    <property type="entry name" value="MurD-like peptide ligases, peptide-binding domain"/>
    <property type="match status" value="1"/>
</dbReference>
<evidence type="ECO:0000313" key="16">
    <source>
        <dbReference type="Proteomes" id="UP000824112"/>
    </source>
</evidence>
<feature type="binding site" evidence="10">
    <location>
        <begin position="97"/>
        <end position="103"/>
    </location>
    <ligand>
        <name>ATP</name>
        <dbReference type="ChEBI" id="CHEBI:30616"/>
    </ligand>
</feature>
<comment type="similarity">
    <text evidence="10">Belongs to the MurCDEF family. MurF subfamily.</text>
</comment>
<dbReference type="InterPro" id="IPR004101">
    <property type="entry name" value="Mur_ligase_C"/>
</dbReference>
<evidence type="ECO:0000256" key="4">
    <source>
        <dbReference type="ARBA" id="ARBA00022741"/>
    </source>
</evidence>
<comment type="function">
    <text evidence="10 11">Involved in cell wall formation. Catalyzes the final step in the synthesis of UDP-N-acetylmuramoyl-pentapeptide, the precursor of murein.</text>
</comment>
<dbReference type="GO" id="GO:0009252">
    <property type="term" value="P:peptidoglycan biosynthetic process"/>
    <property type="evidence" value="ECO:0007669"/>
    <property type="project" value="UniProtKB-UniRule"/>
</dbReference>
<proteinExistence type="inferred from homology"/>
<name>A0A9D1SDY9_9BACT</name>
<feature type="domain" description="Mur ligase central" evidence="14">
    <location>
        <begin position="95"/>
        <end position="279"/>
    </location>
</feature>
<reference evidence="15" key="2">
    <citation type="journal article" date="2021" name="PeerJ">
        <title>Extensive microbial diversity within the chicken gut microbiome revealed by metagenomics and culture.</title>
        <authorList>
            <person name="Gilroy R."/>
            <person name="Ravi A."/>
            <person name="Getino M."/>
            <person name="Pursley I."/>
            <person name="Horton D.L."/>
            <person name="Alikhan N.F."/>
            <person name="Baker D."/>
            <person name="Gharbi K."/>
            <person name="Hall N."/>
            <person name="Watson M."/>
            <person name="Adriaenssens E.M."/>
            <person name="Foster-Nyarko E."/>
            <person name="Jarju S."/>
            <person name="Secka A."/>
            <person name="Antonio M."/>
            <person name="Oren A."/>
            <person name="Chaudhuri R.R."/>
            <person name="La Ragione R."/>
            <person name="Hildebrand F."/>
            <person name="Pallen M.J."/>
        </authorList>
    </citation>
    <scope>NUCLEOTIDE SEQUENCE</scope>
    <source>
        <strain evidence="15">CHK158-818</strain>
    </source>
</reference>
<comment type="pathway">
    <text evidence="10 11">Cell wall biogenesis; peptidoglycan biosynthesis.</text>
</comment>
<dbReference type="NCBIfam" id="TIGR01143">
    <property type="entry name" value="murF"/>
    <property type="match status" value="1"/>
</dbReference>
<dbReference type="PANTHER" id="PTHR43024:SF1">
    <property type="entry name" value="UDP-N-ACETYLMURAMOYL-TRIPEPTIDE--D-ALANYL-D-ALANINE LIGASE"/>
    <property type="match status" value="1"/>
</dbReference>
<dbReference type="Pfam" id="PF08245">
    <property type="entry name" value="Mur_ligase_M"/>
    <property type="match status" value="1"/>
</dbReference>
<organism evidence="15 16">
    <name type="scientific">Candidatus Gallibacteroides avistercoris</name>
    <dbReference type="NCBI Taxonomy" id="2840833"/>
    <lineage>
        <taxon>Bacteria</taxon>
        <taxon>Pseudomonadati</taxon>
        <taxon>Bacteroidota</taxon>
        <taxon>Bacteroidia</taxon>
        <taxon>Bacteroidales</taxon>
        <taxon>Bacteroidaceae</taxon>
        <taxon>Bacteroidaceae incertae sedis</taxon>
        <taxon>Candidatus Gallibacteroides</taxon>
    </lineage>
</organism>
<reference evidence="15" key="1">
    <citation type="submission" date="2020-10" db="EMBL/GenBank/DDBJ databases">
        <authorList>
            <person name="Gilroy R."/>
        </authorList>
    </citation>
    <scope>NUCLEOTIDE SEQUENCE</scope>
    <source>
        <strain evidence="15">CHK158-818</strain>
    </source>
</reference>
<evidence type="ECO:0000256" key="11">
    <source>
        <dbReference type="RuleBase" id="RU004136"/>
    </source>
</evidence>
<dbReference type="InterPro" id="IPR051046">
    <property type="entry name" value="MurCDEF_CellWall_CoF430Synth"/>
</dbReference>
<dbReference type="Gene3D" id="3.40.1190.10">
    <property type="entry name" value="Mur-like, catalytic domain"/>
    <property type="match status" value="1"/>
</dbReference>
<dbReference type="InterPro" id="IPR036615">
    <property type="entry name" value="Mur_ligase_C_dom_sf"/>
</dbReference>
<feature type="domain" description="Mur ligase C-terminal" evidence="13">
    <location>
        <begin position="301"/>
        <end position="415"/>
    </location>
</feature>
<keyword evidence="1 10" id="KW-0963">Cytoplasm</keyword>
<dbReference type="SUPFAM" id="SSF53623">
    <property type="entry name" value="MurD-like peptide ligases, catalytic domain"/>
    <property type="match status" value="1"/>
</dbReference>
<feature type="domain" description="Mur ligase N-terminal catalytic" evidence="12">
    <location>
        <begin position="16"/>
        <end position="81"/>
    </location>
</feature>
<protein>
    <recommendedName>
        <fullName evidence="10 11">UDP-N-acetylmuramoyl-tripeptide--D-alanyl-D-alanine ligase</fullName>
        <ecNumber evidence="10 11">6.3.2.10</ecNumber>
    </recommendedName>
    <alternativeName>
        <fullName evidence="10">D-alanyl-D-alanine-adding enzyme</fullName>
    </alternativeName>
</protein>
<dbReference type="InterPro" id="IPR005863">
    <property type="entry name" value="UDP-N-AcMur_synth"/>
</dbReference>
<evidence type="ECO:0000259" key="14">
    <source>
        <dbReference type="Pfam" id="PF08245"/>
    </source>
</evidence>
<evidence type="ECO:0000259" key="12">
    <source>
        <dbReference type="Pfam" id="PF01225"/>
    </source>
</evidence>
<keyword evidence="9 10" id="KW-0961">Cell wall biogenesis/degradation</keyword>
<evidence type="ECO:0000256" key="9">
    <source>
        <dbReference type="ARBA" id="ARBA00023316"/>
    </source>
</evidence>
<dbReference type="EMBL" id="DVNA01000229">
    <property type="protein sequence ID" value="HIU56093.1"/>
    <property type="molecule type" value="Genomic_DNA"/>
</dbReference>
<dbReference type="AlphaFoldDB" id="A0A9D1SDY9"/>
<dbReference type="Gene3D" id="3.40.1390.10">
    <property type="entry name" value="MurE/MurF, N-terminal domain"/>
    <property type="match status" value="1"/>
</dbReference>
<keyword evidence="7 10" id="KW-0573">Peptidoglycan synthesis</keyword>
<evidence type="ECO:0000256" key="5">
    <source>
        <dbReference type="ARBA" id="ARBA00022840"/>
    </source>
</evidence>
<sequence length="427" mass="47667">MDIQALYQLFRQHPSITTDSRNCLPGSIFFALKGENFDGNKFALQALEQGCAYAVIDNPAYKANDRCIVTENCLQTLQQLANYHRNVLKTPVIAITGTNGKTTTKELTATTLGCKYRVLYTQGNFNNHIGVPLTLLKLTEQHQMAIIEMGANHPGEIRTLAGIAEPDYGVITNVARAHLEGFGSFEGVIRTKSELYDFLRQNGKHVFVNRDNPYLYPRTVGMERTEYGTQPDASLFGQLTDCNPYLSFWFEYRGERFEVHTHLIGNYNLENALAAICIATYFGVDGQAIARAISAYIPQNRRSQLQKGERNTLIIDAYNANPTSMEAAISNFAQMEVAPKALLLGDMRELGTESAAEHQKIVDLIRSFQFDRVYLAGSEFSAVAHGLPVFPDTDSLLDFLKAEPLSGYHILIKGSNSMHMERCIDLL</sequence>